<dbReference type="InterPro" id="IPR016187">
    <property type="entry name" value="CTDL_fold"/>
</dbReference>
<dbReference type="SUPFAM" id="SSF56436">
    <property type="entry name" value="C-type lectin-like"/>
    <property type="match status" value="1"/>
</dbReference>
<name>A0A6P8GA88_CLUHA</name>
<dbReference type="Pfam" id="PF00059">
    <property type="entry name" value="Lectin_C"/>
    <property type="match status" value="1"/>
</dbReference>
<protein>
    <submittedName>
        <fullName evidence="5">Ladderlectin-like</fullName>
    </submittedName>
</protein>
<feature type="signal peptide" evidence="2">
    <location>
        <begin position="1"/>
        <end position="29"/>
    </location>
</feature>
<dbReference type="SMART" id="SM00034">
    <property type="entry name" value="CLECT"/>
    <property type="match status" value="1"/>
</dbReference>
<evidence type="ECO:0000313" key="5">
    <source>
        <dbReference type="RefSeq" id="XP_031436258.1"/>
    </source>
</evidence>
<dbReference type="PANTHER" id="PTHR22803">
    <property type="entry name" value="MANNOSE, PHOSPHOLIPASE, LECTIN RECEPTOR RELATED"/>
    <property type="match status" value="1"/>
</dbReference>
<proteinExistence type="predicted"/>
<keyword evidence="1" id="KW-1015">Disulfide bond</keyword>
<dbReference type="PRINTS" id="PR01504">
    <property type="entry name" value="PNCREATITSAP"/>
</dbReference>
<feature type="chain" id="PRO_5028109895" evidence="2">
    <location>
        <begin position="30"/>
        <end position="229"/>
    </location>
</feature>
<sequence length="229" mass="25546">MTPLLTQLRSERIVLLSMIFKASFPLLSALLICCGATTGTEGSEQEVEVHSLDMPTESDVEKSTGTCPQYWTPYGTRCFKFVSTARSWAESERYCVLMGGNLASVHSTDEYHFIQELIREHTEGTPHTWIGGCDAAQERLWLWSDGSRFDYTYWYQGVPDNMGGGEHCIEMNFRGLQHWNDVPCKETLPSVCAVQTQPNTGAASDWLTGLHGLIGTPLRPDFPLSLTVS</sequence>
<dbReference type="InterPro" id="IPR018378">
    <property type="entry name" value="C-type_lectin_CS"/>
</dbReference>
<feature type="domain" description="C-type lectin" evidence="3">
    <location>
        <begin position="74"/>
        <end position="193"/>
    </location>
</feature>
<evidence type="ECO:0000313" key="4">
    <source>
        <dbReference type="Proteomes" id="UP000515152"/>
    </source>
</evidence>
<gene>
    <name evidence="5" type="primary">LOC116223479</name>
</gene>
<dbReference type="Proteomes" id="UP000515152">
    <property type="component" value="Chromosome 14"/>
</dbReference>
<dbReference type="RefSeq" id="XP_031436258.1">
    <property type="nucleotide sequence ID" value="XM_031580398.1"/>
</dbReference>
<dbReference type="InterPro" id="IPR050111">
    <property type="entry name" value="C-type_lectin/snaclec_domain"/>
</dbReference>
<dbReference type="PROSITE" id="PS50041">
    <property type="entry name" value="C_TYPE_LECTIN_2"/>
    <property type="match status" value="1"/>
</dbReference>
<evidence type="ECO:0000256" key="1">
    <source>
        <dbReference type="ARBA" id="ARBA00023157"/>
    </source>
</evidence>
<dbReference type="InterPro" id="IPR001304">
    <property type="entry name" value="C-type_lectin-like"/>
</dbReference>
<keyword evidence="4" id="KW-1185">Reference proteome</keyword>
<dbReference type="InterPro" id="IPR016186">
    <property type="entry name" value="C-type_lectin-like/link_sf"/>
</dbReference>
<dbReference type="OrthoDB" id="441660at2759"/>
<evidence type="ECO:0000256" key="2">
    <source>
        <dbReference type="SAM" id="SignalP"/>
    </source>
</evidence>
<reference evidence="5" key="1">
    <citation type="submission" date="2025-08" db="UniProtKB">
        <authorList>
            <consortium name="RefSeq"/>
        </authorList>
    </citation>
    <scope>IDENTIFICATION</scope>
</reference>
<dbReference type="PROSITE" id="PS00615">
    <property type="entry name" value="C_TYPE_LECTIN_1"/>
    <property type="match status" value="1"/>
</dbReference>
<accession>A0A6P8GA88</accession>
<dbReference type="Gene3D" id="3.10.100.10">
    <property type="entry name" value="Mannose-Binding Protein A, subunit A"/>
    <property type="match status" value="1"/>
</dbReference>
<organism evidence="4 5">
    <name type="scientific">Clupea harengus</name>
    <name type="common">Atlantic herring</name>
    <dbReference type="NCBI Taxonomy" id="7950"/>
    <lineage>
        <taxon>Eukaryota</taxon>
        <taxon>Metazoa</taxon>
        <taxon>Chordata</taxon>
        <taxon>Craniata</taxon>
        <taxon>Vertebrata</taxon>
        <taxon>Euteleostomi</taxon>
        <taxon>Actinopterygii</taxon>
        <taxon>Neopterygii</taxon>
        <taxon>Teleostei</taxon>
        <taxon>Clupei</taxon>
        <taxon>Clupeiformes</taxon>
        <taxon>Clupeoidei</taxon>
        <taxon>Clupeidae</taxon>
        <taxon>Clupea</taxon>
    </lineage>
</organism>
<dbReference type="GeneID" id="116223479"/>
<dbReference type="AlphaFoldDB" id="A0A6P8GA88"/>
<dbReference type="CDD" id="cd00037">
    <property type="entry name" value="CLECT"/>
    <property type="match status" value="1"/>
</dbReference>
<evidence type="ECO:0000259" key="3">
    <source>
        <dbReference type="PROSITE" id="PS50041"/>
    </source>
</evidence>
<dbReference type="KEGG" id="char:116223479"/>
<keyword evidence="2" id="KW-0732">Signal</keyword>